<evidence type="ECO:0000256" key="5">
    <source>
        <dbReference type="ARBA" id="ARBA00023242"/>
    </source>
</evidence>
<dbReference type="InterPro" id="IPR007185">
    <property type="entry name" value="DNA_pol_a/d/e_bsu"/>
</dbReference>
<evidence type="ECO:0000256" key="2">
    <source>
        <dbReference type="ARBA" id="ARBA00007299"/>
    </source>
</evidence>
<dbReference type="Pfam" id="PF22062">
    <property type="entry name" value="OB_DPOA2"/>
    <property type="match status" value="1"/>
</dbReference>
<gene>
    <name evidence="12" type="primary">LOC113213399</name>
</gene>
<dbReference type="Pfam" id="PF04042">
    <property type="entry name" value="DNA_pol_E_B"/>
    <property type="match status" value="1"/>
</dbReference>
<keyword evidence="4 6" id="KW-0235">DNA replication</keyword>
<feature type="domain" description="DNA polymerase alpha subunit B N-terminal" evidence="9">
    <location>
        <begin position="23"/>
        <end position="88"/>
    </location>
</feature>
<evidence type="ECO:0000259" key="10">
    <source>
        <dbReference type="Pfam" id="PF22062"/>
    </source>
</evidence>
<dbReference type="OrthoDB" id="336885at2759"/>
<evidence type="ECO:0000256" key="7">
    <source>
        <dbReference type="SAM" id="MobiDB-lite"/>
    </source>
</evidence>
<feature type="region of interest" description="Disordered" evidence="7">
    <location>
        <begin position="87"/>
        <end position="109"/>
    </location>
</feature>
<dbReference type="Gene3D" id="3.60.21.60">
    <property type="match status" value="2"/>
</dbReference>
<dbReference type="InterPro" id="IPR054300">
    <property type="entry name" value="OB_DPOA2"/>
</dbReference>
<sequence>MAPIPALFVQSSSSIRIMDVRKTLSDQFEEYGVDISAPVLDRCHDICLQYAVDAEELVESWMAFSVSNNLHEVTLDTLAQMERKEFAKRNSKDVPTPKGLSKQNPKSSSVVVYNASKDPGLEDNILSAYCTTPKIDLIDFTSPGIIFTFNQRSRAEKRCAELTTPEQYGTKKQTTAGRSPRMAFSPASFSPTVGTPSSKYCTRTNAGQTVTEWGSLPPGATWKTEGSIPGLRVASYAGHGQPTLPAEARYMYERLTTKACVLNDVVDWLGKEICLKHGLDEPDHLKKLHSEPFIGIGHICCDANGRLNPSSVLLEGARGHPSFGISVPLKLTSVSSYALFPGQVVAVEGTNPTGESLVAQRVLCDAPLPLPSEPLKLSTANGPLNVVVASGPFTQSDTMTYQPLEDLIMYVQEHQPHVLILVGPFLDALHPQVTDGLLAQSFNEIFENIVDTLMRPLASCHTEVVLIPSSRDVNHQPVYPTPPYILRKSYPHLHLLPDPALLDVNGIIFGITATDVLMHIGREEVCNPPQGHDRLGRLASHLLNQRSMYPLYPPPEDLNVDLEMWDDHTHLPVTPHILILPSDFRYFLKSVGGAFIVNPERLAKGSAGGTFVRMNIKPVLSEDRSLVNSICAQVVRI</sequence>
<dbReference type="GO" id="GO:0003677">
    <property type="term" value="F:DNA binding"/>
    <property type="evidence" value="ECO:0007669"/>
    <property type="project" value="InterPro"/>
</dbReference>
<keyword evidence="5 6" id="KW-0539">Nucleus</keyword>
<evidence type="ECO:0000256" key="4">
    <source>
        <dbReference type="ARBA" id="ARBA00022705"/>
    </source>
</evidence>
<accession>A0A6J1T990</accession>
<proteinExistence type="inferred from homology"/>
<evidence type="ECO:0000313" key="12">
    <source>
        <dbReference type="RefSeq" id="XP_026288235.2"/>
    </source>
</evidence>
<evidence type="ECO:0000256" key="6">
    <source>
        <dbReference type="PIRNR" id="PIRNR018300"/>
    </source>
</evidence>
<organism evidence="11 12">
    <name type="scientific">Frankliniella occidentalis</name>
    <name type="common">Western flower thrips</name>
    <name type="synonym">Euthrips occidentalis</name>
    <dbReference type="NCBI Taxonomy" id="133901"/>
    <lineage>
        <taxon>Eukaryota</taxon>
        <taxon>Metazoa</taxon>
        <taxon>Ecdysozoa</taxon>
        <taxon>Arthropoda</taxon>
        <taxon>Hexapoda</taxon>
        <taxon>Insecta</taxon>
        <taxon>Pterygota</taxon>
        <taxon>Neoptera</taxon>
        <taxon>Paraneoptera</taxon>
        <taxon>Thysanoptera</taxon>
        <taxon>Terebrantia</taxon>
        <taxon>Thripoidea</taxon>
        <taxon>Thripidae</taxon>
        <taxon>Frankliniella</taxon>
    </lineage>
</organism>
<dbReference type="CTD" id="136028709"/>
<dbReference type="PANTHER" id="PTHR23061:SF12">
    <property type="entry name" value="DNA POLYMERASE ALPHA SUBUNIT B"/>
    <property type="match status" value="1"/>
</dbReference>
<dbReference type="GO" id="GO:0005658">
    <property type="term" value="C:alpha DNA polymerase:primase complex"/>
    <property type="evidence" value="ECO:0007669"/>
    <property type="project" value="TreeGrafter"/>
</dbReference>
<comment type="function">
    <text evidence="6">Accessory subunit of the DNA polymerase alpha complex (also known as the alpha DNA polymerase-primase complex) which plays an essential role in the initiation of DNA synthesis.</text>
</comment>
<dbReference type="Pfam" id="PF08418">
    <property type="entry name" value="Pol_alpha_B_N"/>
    <property type="match status" value="1"/>
</dbReference>
<dbReference type="InterPro" id="IPR016722">
    <property type="entry name" value="DNA_pol_alpha_bsu"/>
</dbReference>
<dbReference type="AlphaFoldDB" id="A0A6J1T990"/>
<comment type="similarity">
    <text evidence="2 6">Belongs to the DNA polymerase alpha subunit B family.</text>
</comment>
<evidence type="ECO:0000256" key="1">
    <source>
        <dbReference type="ARBA" id="ARBA00004123"/>
    </source>
</evidence>
<dbReference type="KEGG" id="foc:113213399"/>
<evidence type="ECO:0000259" key="8">
    <source>
        <dbReference type="Pfam" id="PF04042"/>
    </source>
</evidence>
<reference evidence="12" key="1">
    <citation type="submission" date="2025-08" db="UniProtKB">
        <authorList>
            <consortium name="RefSeq"/>
        </authorList>
    </citation>
    <scope>IDENTIFICATION</scope>
    <source>
        <tissue evidence="12">Whole organism</tissue>
    </source>
</reference>
<evidence type="ECO:0000256" key="3">
    <source>
        <dbReference type="ARBA" id="ARBA00018596"/>
    </source>
</evidence>
<dbReference type="Gene3D" id="1.10.8.530">
    <property type="entry name" value="DNA polymerase alpha-primase, subunit B, N-terminal domain"/>
    <property type="match status" value="1"/>
</dbReference>
<evidence type="ECO:0000259" key="9">
    <source>
        <dbReference type="Pfam" id="PF08418"/>
    </source>
</evidence>
<feature type="region of interest" description="Disordered" evidence="7">
    <location>
        <begin position="170"/>
        <end position="190"/>
    </location>
</feature>
<protein>
    <recommendedName>
        <fullName evidence="3 6">DNA polymerase alpha subunit B</fullName>
    </recommendedName>
</protein>
<dbReference type="RefSeq" id="XP_026288235.2">
    <property type="nucleotide sequence ID" value="XM_026432450.2"/>
</dbReference>
<dbReference type="InterPro" id="IPR043034">
    <property type="entry name" value="DNA_pol_alpha_B_N_sf"/>
</dbReference>
<keyword evidence="11" id="KW-1185">Reference proteome</keyword>
<dbReference type="InterPro" id="IPR013627">
    <property type="entry name" value="Pol_alpha_B_N"/>
</dbReference>
<dbReference type="GO" id="GO:0006270">
    <property type="term" value="P:DNA replication initiation"/>
    <property type="evidence" value="ECO:0007669"/>
    <property type="project" value="TreeGrafter"/>
</dbReference>
<dbReference type="PIRSF" id="PIRSF018300">
    <property type="entry name" value="DNA_pol_alph_2"/>
    <property type="match status" value="1"/>
</dbReference>
<feature type="domain" description="DNA polymerase alpha/delta/epsilon subunit B" evidence="8">
    <location>
        <begin position="386"/>
        <end position="588"/>
    </location>
</feature>
<dbReference type="Proteomes" id="UP000504606">
    <property type="component" value="Unplaced"/>
</dbReference>
<evidence type="ECO:0000313" key="11">
    <source>
        <dbReference type="Proteomes" id="UP000504606"/>
    </source>
</evidence>
<dbReference type="GeneID" id="113213399"/>
<feature type="domain" description="DNA polymerase alpha subunit B OB" evidence="10">
    <location>
        <begin position="261"/>
        <end position="363"/>
    </location>
</feature>
<comment type="subcellular location">
    <subcellularLocation>
        <location evidence="1 6">Nucleus</location>
    </subcellularLocation>
</comment>
<name>A0A6J1T990_FRAOC</name>
<dbReference type="PANTHER" id="PTHR23061">
    <property type="entry name" value="DNA POLYMERASE 2 ALPHA 70 KDA SUBUNIT"/>
    <property type="match status" value="1"/>
</dbReference>